<name>A0A855YBQ9_9BACL</name>
<dbReference type="PROSITE" id="PS50983">
    <property type="entry name" value="FE_B12_PBP"/>
    <property type="match status" value="1"/>
</dbReference>
<dbReference type="AlphaFoldDB" id="A0A855YBQ9"/>
<dbReference type="CDD" id="cd01138">
    <property type="entry name" value="FeuA"/>
    <property type="match status" value="1"/>
</dbReference>
<protein>
    <submittedName>
        <fullName evidence="7">Iron complex transport system substrate-binding protein</fullName>
    </submittedName>
</protein>
<dbReference type="FunFam" id="3.40.50.1980:FF:000017">
    <property type="entry name" value="ABC transporter substrate-binding protein"/>
    <property type="match status" value="1"/>
</dbReference>
<evidence type="ECO:0000256" key="5">
    <source>
        <dbReference type="SAM" id="MobiDB-lite"/>
    </source>
</evidence>
<dbReference type="EMBL" id="QGTZ01000005">
    <property type="protein sequence ID" value="PWW41102.1"/>
    <property type="molecule type" value="Genomic_DNA"/>
</dbReference>
<evidence type="ECO:0000259" key="6">
    <source>
        <dbReference type="PROSITE" id="PS50983"/>
    </source>
</evidence>
<dbReference type="GO" id="GO:0030288">
    <property type="term" value="C:outer membrane-bounded periplasmic space"/>
    <property type="evidence" value="ECO:0007669"/>
    <property type="project" value="TreeGrafter"/>
</dbReference>
<dbReference type="PANTHER" id="PTHR30532">
    <property type="entry name" value="IRON III DICITRATE-BINDING PERIPLASMIC PROTEIN"/>
    <property type="match status" value="1"/>
</dbReference>
<evidence type="ECO:0000256" key="4">
    <source>
        <dbReference type="ARBA" id="ARBA00022729"/>
    </source>
</evidence>
<dbReference type="PANTHER" id="PTHR30532:SF26">
    <property type="entry name" value="IRON(3+)-HYDROXAMATE-BINDING PROTEIN FHUD"/>
    <property type="match status" value="1"/>
</dbReference>
<evidence type="ECO:0000313" key="8">
    <source>
        <dbReference type="Proteomes" id="UP000247078"/>
    </source>
</evidence>
<comment type="caution">
    <text evidence="7">The sequence shown here is derived from an EMBL/GenBank/DDBJ whole genome shotgun (WGS) entry which is preliminary data.</text>
</comment>
<dbReference type="Pfam" id="PF01497">
    <property type="entry name" value="Peripla_BP_2"/>
    <property type="match status" value="1"/>
</dbReference>
<sequence>MPIISYCNENDFHIQREKGESHHMRKLFVPFIFVLVLLLSACGTNSTKDTTGDANASKESTSSNTDSAGASSESESGTFTYQSESGPVEVPSHPQRVVVLTRFLTGNVMALGVPLVGVDEMSKENPNFKEKLANTEAVTDESLEKIIELNPDLIIGLSDIKNVDKLKQIAPTVTYTYGKVDFLKQQLEIGKLVNKEKEAQAWVDDFDARSKKVGEEIKAKIGANATVSVIETFNKQLYVYGEKFGRGTEILYDQFGLGMPDKVKEATKKDGFFAVSNEVLKDYMGDYVIFSKNADEDNSFQNTETYKNIDAVKNNRVFEADAKAFYFNDPLSMEYQLEFFIEHFLGK</sequence>
<keyword evidence="3" id="KW-0813">Transport</keyword>
<dbReference type="InterPro" id="IPR051313">
    <property type="entry name" value="Bact_iron-sidero_bind"/>
</dbReference>
<evidence type="ECO:0000256" key="3">
    <source>
        <dbReference type="ARBA" id="ARBA00022448"/>
    </source>
</evidence>
<comment type="subcellular location">
    <subcellularLocation>
        <location evidence="1">Cell envelope</location>
    </subcellularLocation>
</comment>
<keyword evidence="4" id="KW-0732">Signal</keyword>
<dbReference type="Proteomes" id="UP000247078">
    <property type="component" value="Unassembled WGS sequence"/>
</dbReference>
<evidence type="ECO:0000256" key="2">
    <source>
        <dbReference type="ARBA" id="ARBA00008814"/>
    </source>
</evidence>
<evidence type="ECO:0000313" key="7">
    <source>
        <dbReference type="EMBL" id="PWW41102.1"/>
    </source>
</evidence>
<organism evidence="7 8">
    <name type="scientific">Paenibacillus pabuli</name>
    <dbReference type="NCBI Taxonomy" id="1472"/>
    <lineage>
        <taxon>Bacteria</taxon>
        <taxon>Bacillati</taxon>
        <taxon>Bacillota</taxon>
        <taxon>Bacilli</taxon>
        <taxon>Bacillales</taxon>
        <taxon>Paenibacillaceae</taxon>
        <taxon>Paenibacillus</taxon>
    </lineage>
</organism>
<proteinExistence type="inferred from homology"/>
<dbReference type="InterPro" id="IPR002491">
    <property type="entry name" value="ABC_transptr_periplasmic_BD"/>
</dbReference>
<feature type="compositionally biased region" description="Polar residues" evidence="5">
    <location>
        <begin position="47"/>
        <end position="66"/>
    </location>
</feature>
<feature type="compositionally biased region" description="Low complexity" evidence="5">
    <location>
        <begin position="67"/>
        <end position="77"/>
    </location>
</feature>
<feature type="domain" description="Fe/B12 periplasmic-binding" evidence="6">
    <location>
        <begin position="96"/>
        <end position="347"/>
    </location>
</feature>
<feature type="region of interest" description="Disordered" evidence="5">
    <location>
        <begin position="47"/>
        <end position="88"/>
    </location>
</feature>
<dbReference type="SUPFAM" id="SSF53807">
    <property type="entry name" value="Helical backbone' metal receptor"/>
    <property type="match status" value="1"/>
</dbReference>
<dbReference type="Gene3D" id="3.40.50.1980">
    <property type="entry name" value="Nitrogenase molybdenum iron protein domain"/>
    <property type="match status" value="2"/>
</dbReference>
<gene>
    <name evidence="7" type="ORF">DET56_105379</name>
</gene>
<comment type="similarity">
    <text evidence="2">Belongs to the bacterial solute-binding protein 8 family.</text>
</comment>
<evidence type="ECO:0000256" key="1">
    <source>
        <dbReference type="ARBA" id="ARBA00004196"/>
    </source>
</evidence>
<dbReference type="GO" id="GO:1901678">
    <property type="term" value="P:iron coordination entity transport"/>
    <property type="evidence" value="ECO:0007669"/>
    <property type="project" value="UniProtKB-ARBA"/>
</dbReference>
<accession>A0A855YBQ9</accession>
<reference evidence="7 8" key="1">
    <citation type="submission" date="2018-05" db="EMBL/GenBank/DDBJ databases">
        <title>Freshwater and sediment microbial communities from various areas in North America, analyzing microbe dynamics in response to fracking.</title>
        <authorList>
            <person name="Lamendella R."/>
        </authorList>
    </citation>
    <scope>NUCLEOTIDE SEQUENCE [LARGE SCALE GENOMIC DNA]</scope>
    <source>
        <strain evidence="7 8">DB-3</strain>
    </source>
</reference>